<organism evidence="3 4">
    <name type="scientific">Streptomyces laculatispora</name>
    <dbReference type="NCBI Taxonomy" id="887464"/>
    <lineage>
        <taxon>Bacteria</taxon>
        <taxon>Bacillati</taxon>
        <taxon>Actinomycetota</taxon>
        <taxon>Actinomycetes</taxon>
        <taxon>Kitasatosporales</taxon>
        <taxon>Streptomycetaceae</taxon>
        <taxon>Streptomyces</taxon>
    </lineage>
</organism>
<keyword evidence="4" id="KW-1185">Reference proteome</keyword>
<sequence>MTRILLGDFMVQITSRSASVPAGIVGAEGTAGHAEAPGGAPDSATAAGMEQPVRRGSSQERLRQLVHRPDAQDVFPTGLTRLTDSQFSVSAHWPRSHRFFAPVAGRHQDPLLIAETMRQTTMLIAHAEFGVPLGDAFVMWELRYVSEAERLVLGEEPWDITVDVSCSRIQRRGRSLGSMHLELLLHRRGTVLASGGGRISCTSARAYQRVRGDHGAMLGARIPLLPAVAPRTVGRTSEQDVVLAPAAAPGTWALRLDTRHPTLFSHANDHVPGILLLEAARQAAQAASPGRTFLPTSIQADFLQYVELDRPCWIEALPVPADGTSPAGVRIRAVQNDEPAFICTLRTPDLLQAGLSDTRSRRP</sequence>
<dbReference type="RefSeq" id="WP_306090924.1">
    <property type="nucleotide sequence ID" value="NZ_CP120992.1"/>
</dbReference>
<dbReference type="NCBIfam" id="NF041195">
    <property type="entry name" value="ScbA_BarX_GamBu"/>
    <property type="match status" value="1"/>
</dbReference>
<feature type="domain" description="A-factor biosynthesis hotdog" evidence="2">
    <location>
        <begin position="65"/>
        <end position="201"/>
    </location>
</feature>
<protein>
    <submittedName>
        <fullName evidence="3">ScbA/BarX family gamma-butyrolactone biosynthesis protein</fullName>
    </submittedName>
</protein>
<evidence type="ECO:0000256" key="1">
    <source>
        <dbReference type="SAM" id="MobiDB-lite"/>
    </source>
</evidence>
<evidence type="ECO:0000259" key="2">
    <source>
        <dbReference type="Pfam" id="PF03756"/>
    </source>
</evidence>
<evidence type="ECO:0000313" key="4">
    <source>
        <dbReference type="Proteomes" id="UP001229952"/>
    </source>
</evidence>
<dbReference type="Pfam" id="PF03756">
    <property type="entry name" value="AfsA"/>
    <property type="match status" value="2"/>
</dbReference>
<feature type="domain" description="A-factor biosynthesis hotdog" evidence="2">
    <location>
        <begin position="233"/>
        <end position="331"/>
    </location>
</feature>
<reference evidence="3 4" key="1">
    <citation type="submission" date="2023-03" db="EMBL/GenBank/DDBJ databases">
        <title>Isolation and description of six Streptomyces strains from soil environments, able to metabolize different microbial glucans.</title>
        <authorList>
            <person name="Widen T."/>
            <person name="Larsbrink J."/>
        </authorList>
    </citation>
    <scope>NUCLEOTIDE SEQUENCE [LARGE SCALE GENOMIC DNA]</scope>
    <source>
        <strain evidence="3 4">Mut2</strain>
    </source>
</reference>
<proteinExistence type="predicted"/>
<dbReference type="InterPro" id="IPR005509">
    <property type="entry name" value="AfsA_hotdog_dom"/>
</dbReference>
<name>A0ABY9I9E6_9ACTN</name>
<evidence type="ECO:0000313" key="3">
    <source>
        <dbReference type="EMBL" id="WLQ43390.1"/>
    </source>
</evidence>
<gene>
    <name evidence="3" type="ORF">P8A22_27830</name>
</gene>
<dbReference type="EMBL" id="CP120992">
    <property type="protein sequence ID" value="WLQ43390.1"/>
    <property type="molecule type" value="Genomic_DNA"/>
</dbReference>
<dbReference type="InterPro" id="IPR047757">
    <property type="entry name" value="AfsA-like"/>
</dbReference>
<dbReference type="Proteomes" id="UP001229952">
    <property type="component" value="Chromosome"/>
</dbReference>
<feature type="region of interest" description="Disordered" evidence="1">
    <location>
        <begin position="29"/>
        <end position="57"/>
    </location>
</feature>
<dbReference type="SUPFAM" id="SSF54637">
    <property type="entry name" value="Thioesterase/thiol ester dehydrase-isomerase"/>
    <property type="match status" value="1"/>
</dbReference>
<dbReference type="InterPro" id="IPR029069">
    <property type="entry name" value="HotDog_dom_sf"/>
</dbReference>
<accession>A0ABY9I9E6</accession>